<evidence type="ECO:0000313" key="2">
    <source>
        <dbReference type="Proteomes" id="UP000534677"/>
    </source>
</evidence>
<keyword evidence="2" id="KW-1185">Reference proteome</keyword>
<sequence length="86" mass="9881">MPTYTDQEKTLYLNQARRKVLAIAKANRQYIDRTEEHARAYAEALYDVAAITETERLALLDDAREAAEARVREFKAAERLLGKEPV</sequence>
<comment type="caution">
    <text evidence="1">The sequence shown here is derived from an EMBL/GenBank/DDBJ whole genome shotgun (WGS) entry which is preliminary data.</text>
</comment>
<dbReference type="RefSeq" id="WP_185710732.1">
    <property type="nucleotide sequence ID" value="NZ_JAAXCZ010000026.1"/>
</dbReference>
<evidence type="ECO:0000313" key="1">
    <source>
        <dbReference type="EMBL" id="MBC2385279.1"/>
    </source>
</evidence>
<dbReference type="EMBL" id="JAAXCZ010000026">
    <property type="protein sequence ID" value="MBC2385279.1"/>
    <property type="molecule type" value="Genomic_DNA"/>
</dbReference>
<accession>A0ABR6TH24</accession>
<name>A0ABR6TH24_9PSED</name>
<gene>
    <name evidence="1" type="ORF">HF209_30455</name>
</gene>
<organism evidence="1 2">
    <name type="scientific">Pseudomonas cremoris</name>
    <dbReference type="NCBI Taxonomy" id="2724178"/>
    <lineage>
        <taxon>Bacteria</taxon>
        <taxon>Pseudomonadati</taxon>
        <taxon>Pseudomonadota</taxon>
        <taxon>Gammaproteobacteria</taxon>
        <taxon>Pseudomonadales</taxon>
        <taxon>Pseudomonadaceae</taxon>
        <taxon>Pseudomonas</taxon>
    </lineage>
</organism>
<proteinExistence type="predicted"/>
<reference evidence="1 2" key="1">
    <citation type="submission" date="2020-04" db="EMBL/GenBank/DDBJ databases">
        <title>Pseudomonas crami sp. nov., a novel proteolytic bacterial species isolated from cream.</title>
        <authorList>
            <person name="Hofmann K."/>
            <person name="Woller A."/>
            <person name="Huptas C."/>
            <person name="Wenning M."/>
            <person name="Scherer S."/>
            <person name="Doll E.V."/>
        </authorList>
    </citation>
    <scope>NUCLEOTIDE SEQUENCE [LARGE SCALE GENOMIC DNA]</scope>
    <source>
        <strain evidence="1 2">WS 5096</strain>
    </source>
</reference>
<protein>
    <submittedName>
        <fullName evidence="1">Uncharacterized protein</fullName>
    </submittedName>
</protein>
<dbReference type="Proteomes" id="UP000534677">
    <property type="component" value="Unassembled WGS sequence"/>
</dbReference>